<feature type="transmembrane region" description="Helical" evidence="1">
    <location>
        <begin position="197"/>
        <end position="216"/>
    </location>
</feature>
<dbReference type="Proteomes" id="UP000315353">
    <property type="component" value="Unassembled WGS sequence"/>
</dbReference>
<dbReference type="STRING" id="28028.CFLV_12625"/>
<feature type="transmembrane region" description="Helical" evidence="1">
    <location>
        <begin position="82"/>
        <end position="104"/>
    </location>
</feature>
<sequence>MAIGGAVITFIGVALLVAIAIQNGWLGPAGRVVLALAVSAGLGGVAYRVRATAPPVAFLALAATSLYTALVTVFVVVHVLEWWPVIVGSVGIGLLYAGATVAVLRYHDGRLNGCFAVGSMVAVMAHLLAAAWDQNLAAAVGLVVPAAAFVIAGQVRPQLWLRNVAGLVLAVGLGFAFANSAGADGAAGTVGAVDAEWILAVLAAGAMVALSIAPGWNPGRWYGASPSAAARQAWHIGKVPDAAASVAAPVVLAWTLSTSAWGFAQVLAVLAAAVVAGVSLMARFERAPVRLMGQVLVGGTLLFLYFNAAQSWLSLAAFALFFAAWVLLIPVMRTAVAWVVWVLAALWITSDLAGFITYTGVPMLSQARYLGPQGCVVLVFLILVATVLLRGRGHLRTLPTPVLYVVGLCALYLSSTAVVVPLASLGASVGGMSLMVLGFVSGHALVSISWMGLGAYLLLSRRLLENRAAMITGLVLAAASVAKLIFFDLSALGGFPRAFAFLICGLVLLAVALRRGSLRAGKGEKVPPGHL</sequence>
<keyword evidence="4" id="KW-1185">Reference proteome</keyword>
<feature type="transmembrane region" description="Helical" evidence="1">
    <location>
        <begin position="289"/>
        <end position="306"/>
    </location>
</feature>
<evidence type="ECO:0008006" key="6">
    <source>
        <dbReference type="Google" id="ProtNLM"/>
    </source>
</evidence>
<proteinExistence type="predicted"/>
<evidence type="ECO:0000313" key="4">
    <source>
        <dbReference type="Proteomes" id="UP000185479"/>
    </source>
</evidence>
<feature type="transmembrane region" description="Helical" evidence="1">
    <location>
        <begin position="236"/>
        <end position="256"/>
    </location>
</feature>
<feature type="transmembrane region" description="Helical" evidence="1">
    <location>
        <begin position="471"/>
        <end position="489"/>
    </location>
</feature>
<feature type="transmembrane region" description="Helical" evidence="1">
    <location>
        <begin position="30"/>
        <end position="49"/>
    </location>
</feature>
<evidence type="ECO:0000313" key="2">
    <source>
        <dbReference type="EMBL" id="APT87909.1"/>
    </source>
</evidence>
<feature type="transmembrane region" description="Helical" evidence="1">
    <location>
        <begin position="435"/>
        <end position="459"/>
    </location>
</feature>
<feature type="transmembrane region" description="Helical" evidence="1">
    <location>
        <begin position="111"/>
        <end position="129"/>
    </location>
</feature>
<keyword evidence="1" id="KW-0812">Transmembrane</keyword>
<evidence type="ECO:0000256" key="1">
    <source>
        <dbReference type="SAM" id="Phobius"/>
    </source>
</evidence>
<reference evidence="2 4" key="1">
    <citation type="submission" date="2014-08" db="EMBL/GenBank/DDBJ databases">
        <title>Complete genome sequence of Corynebacterium flavescens OJ8(T)(=DSM 20296(T)), isolated from cheese.</title>
        <authorList>
            <person name="Ruckert C."/>
            <person name="Albersmeier A."/>
            <person name="Winkler A."/>
            <person name="Kalinowski J."/>
        </authorList>
    </citation>
    <scope>NUCLEOTIDE SEQUENCE [LARGE SCALE GENOMIC DNA]</scope>
    <source>
        <strain evidence="2 4">OJ8</strain>
    </source>
</reference>
<keyword evidence="1" id="KW-0472">Membrane</keyword>
<name>A0A1L7CQ17_CORFL</name>
<organism evidence="2 4">
    <name type="scientific">Corynebacterium flavescens</name>
    <dbReference type="NCBI Taxonomy" id="28028"/>
    <lineage>
        <taxon>Bacteria</taxon>
        <taxon>Bacillati</taxon>
        <taxon>Actinomycetota</taxon>
        <taxon>Actinomycetes</taxon>
        <taxon>Mycobacteriales</taxon>
        <taxon>Corynebacteriaceae</taxon>
        <taxon>Corynebacterium</taxon>
    </lineage>
</organism>
<dbReference type="EMBL" id="BJNB01000011">
    <property type="protein sequence ID" value="GEB97505.1"/>
    <property type="molecule type" value="Genomic_DNA"/>
</dbReference>
<keyword evidence="1" id="KW-1133">Transmembrane helix</keyword>
<evidence type="ECO:0000313" key="5">
    <source>
        <dbReference type="Proteomes" id="UP000315353"/>
    </source>
</evidence>
<feature type="transmembrane region" description="Helical" evidence="1">
    <location>
        <begin position="312"/>
        <end position="331"/>
    </location>
</feature>
<feature type="transmembrane region" description="Helical" evidence="1">
    <location>
        <begin position="495"/>
        <end position="513"/>
    </location>
</feature>
<reference evidence="3 5" key="2">
    <citation type="submission" date="2019-06" db="EMBL/GenBank/DDBJ databases">
        <title>Whole genome shotgun sequence of Corynebacterium flavescens NBRC 14136.</title>
        <authorList>
            <person name="Hosoyama A."/>
            <person name="Uohara A."/>
            <person name="Ohji S."/>
            <person name="Ichikawa N."/>
        </authorList>
    </citation>
    <scope>NUCLEOTIDE SEQUENCE [LARGE SCALE GENOMIC DNA]</scope>
    <source>
        <strain evidence="3 5">NBRC 14136</strain>
    </source>
</reference>
<dbReference type="Proteomes" id="UP000185479">
    <property type="component" value="Chromosome"/>
</dbReference>
<feature type="transmembrane region" description="Helical" evidence="1">
    <location>
        <begin position="159"/>
        <end position="177"/>
    </location>
</feature>
<feature type="transmembrane region" description="Helical" evidence="1">
    <location>
        <begin position="370"/>
        <end position="389"/>
    </location>
</feature>
<feature type="transmembrane region" description="Helical" evidence="1">
    <location>
        <begin position="401"/>
        <end position="423"/>
    </location>
</feature>
<accession>A0A1L7CQ17</accession>
<dbReference type="AlphaFoldDB" id="A0A1L7CQ17"/>
<dbReference type="KEGG" id="cfc:CFLV_12625"/>
<feature type="transmembrane region" description="Helical" evidence="1">
    <location>
        <begin position="56"/>
        <end position="76"/>
    </location>
</feature>
<protein>
    <recommendedName>
        <fullName evidence="6">DUF2339 domain-containing protein</fullName>
    </recommendedName>
</protein>
<evidence type="ECO:0000313" key="3">
    <source>
        <dbReference type="EMBL" id="GEB97505.1"/>
    </source>
</evidence>
<feature type="transmembrane region" description="Helical" evidence="1">
    <location>
        <begin position="262"/>
        <end position="282"/>
    </location>
</feature>
<gene>
    <name evidence="3" type="ORF">CFL01nite_10000</name>
    <name evidence="2" type="ORF">CFLV_12625</name>
</gene>
<feature type="transmembrane region" description="Helical" evidence="1">
    <location>
        <begin position="135"/>
        <end position="152"/>
    </location>
</feature>
<feature type="transmembrane region" description="Helical" evidence="1">
    <location>
        <begin position="338"/>
        <end position="358"/>
    </location>
</feature>
<dbReference type="EMBL" id="CP009246">
    <property type="protein sequence ID" value="APT87909.1"/>
    <property type="molecule type" value="Genomic_DNA"/>
</dbReference>